<reference evidence="8 9" key="1">
    <citation type="submission" date="2022-09" db="EMBL/GenBank/DDBJ databases">
        <authorList>
            <person name="Palmer J.M."/>
        </authorList>
    </citation>
    <scope>NUCLEOTIDE SEQUENCE [LARGE SCALE GENOMIC DNA]</scope>
    <source>
        <strain evidence="8 9">DSM 7382</strain>
    </source>
</reference>
<evidence type="ECO:0000313" key="8">
    <source>
        <dbReference type="EMBL" id="KAK7681659.1"/>
    </source>
</evidence>
<feature type="transmembrane region" description="Helical" evidence="6">
    <location>
        <begin position="50"/>
        <end position="72"/>
    </location>
</feature>
<feature type="transmembrane region" description="Helical" evidence="6">
    <location>
        <begin position="84"/>
        <end position="104"/>
    </location>
</feature>
<dbReference type="InterPro" id="IPR007568">
    <property type="entry name" value="RTA1"/>
</dbReference>
<keyword evidence="2 6" id="KW-0812">Transmembrane</keyword>
<comment type="caution">
    <text evidence="8">The sequence shown here is derived from an EMBL/GenBank/DDBJ whole genome shotgun (WGS) entry which is preliminary data.</text>
</comment>
<dbReference type="PANTHER" id="PTHR31465">
    <property type="entry name" value="PROTEIN RTA1-RELATED"/>
    <property type="match status" value="1"/>
</dbReference>
<dbReference type="Pfam" id="PF04479">
    <property type="entry name" value="RTA1"/>
    <property type="match status" value="1"/>
</dbReference>
<dbReference type="PANTHER" id="PTHR31465:SF1">
    <property type="entry name" value="PROTEIN RTA1-RELATED"/>
    <property type="match status" value="1"/>
</dbReference>
<protein>
    <recommendedName>
        <fullName evidence="10">RTA1-like protein</fullName>
    </recommendedName>
</protein>
<evidence type="ECO:0000256" key="2">
    <source>
        <dbReference type="ARBA" id="ARBA00022692"/>
    </source>
</evidence>
<feature type="compositionally biased region" description="Polar residues" evidence="5">
    <location>
        <begin position="322"/>
        <end position="337"/>
    </location>
</feature>
<gene>
    <name evidence="8" type="ORF">QCA50_015393</name>
</gene>
<keyword evidence="9" id="KW-1185">Reference proteome</keyword>
<keyword evidence="4 6" id="KW-0472">Membrane</keyword>
<dbReference type="Proteomes" id="UP001385951">
    <property type="component" value="Unassembled WGS sequence"/>
</dbReference>
<evidence type="ECO:0008006" key="10">
    <source>
        <dbReference type="Google" id="ProtNLM"/>
    </source>
</evidence>
<feature type="region of interest" description="Disordered" evidence="5">
    <location>
        <begin position="314"/>
        <end position="337"/>
    </location>
</feature>
<evidence type="ECO:0000313" key="9">
    <source>
        <dbReference type="Proteomes" id="UP001385951"/>
    </source>
</evidence>
<feature type="transmembrane region" description="Helical" evidence="6">
    <location>
        <begin position="194"/>
        <end position="218"/>
    </location>
</feature>
<proteinExistence type="predicted"/>
<evidence type="ECO:0000256" key="6">
    <source>
        <dbReference type="SAM" id="Phobius"/>
    </source>
</evidence>
<comment type="subcellular location">
    <subcellularLocation>
        <location evidence="1">Membrane</location>
        <topology evidence="1">Multi-pass membrane protein</topology>
    </subcellularLocation>
</comment>
<keyword evidence="7" id="KW-0732">Signal</keyword>
<dbReference type="GO" id="GO:0016020">
    <property type="term" value="C:membrane"/>
    <property type="evidence" value="ECO:0007669"/>
    <property type="project" value="UniProtKB-SubCell"/>
</dbReference>
<feature type="transmembrane region" description="Helical" evidence="6">
    <location>
        <begin position="239"/>
        <end position="259"/>
    </location>
</feature>
<sequence>MTTSIASYLLFLLASAYSTLAAPSDFSSDVTQLFSRKYDNPDPSNDPENFFGYIPMTRYTIMALVAFISIAIAQTYMVIRYKGYYMLAMLIAEFTFTAGIALRIPLHDDPTKLGLYVAENSLIVLSPVGFIAANYVLLGRLSRWLKCNNYMLIRPERITIFFVASDVITFFVQAAGGGISASGDASKGKLGARIFLVGLILQAVSFLFFTVMYIQFLYRVRSNDPRIWSRDAGKGILNDWRALAAALFASCIFILIRSVYRIAELSQGYRGSIAKNEAIFYLFDVLMLFHAVMVYTPFWPGRFIPDKKEMERQAAEEHYKESPTTIATLPPSVQGSHIQLDHMGRPLV</sequence>
<evidence type="ECO:0000256" key="5">
    <source>
        <dbReference type="SAM" id="MobiDB-lite"/>
    </source>
</evidence>
<evidence type="ECO:0000256" key="7">
    <source>
        <dbReference type="SAM" id="SignalP"/>
    </source>
</evidence>
<feature type="transmembrane region" description="Helical" evidence="6">
    <location>
        <begin position="116"/>
        <end position="137"/>
    </location>
</feature>
<keyword evidence="3 6" id="KW-1133">Transmembrane helix</keyword>
<organism evidence="8 9">
    <name type="scientific">Cerrena zonata</name>
    <dbReference type="NCBI Taxonomy" id="2478898"/>
    <lineage>
        <taxon>Eukaryota</taxon>
        <taxon>Fungi</taxon>
        <taxon>Dikarya</taxon>
        <taxon>Basidiomycota</taxon>
        <taxon>Agaricomycotina</taxon>
        <taxon>Agaricomycetes</taxon>
        <taxon>Polyporales</taxon>
        <taxon>Cerrenaceae</taxon>
        <taxon>Cerrena</taxon>
    </lineage>
</organism>
<feature type="signal peptide" evidence="7">
    <location>
        <begin position="1"/>
        <end position="21"/>
    </location>
</feature>
<feature type="chain" id="PRO_5043889181" description="RTA1-like protein" evidence="7">
    <location>
        <begin position="22"/>
        <end position="348"/>
    </location>
</feature>
<feature type="transmembrane region" description="Helical" evidence="6">
    <location>
        <begin position="158"/>
        <end position="182"/>
    </location>
</feature>
<feature type="transmembrane region" description="Helical" evidence="6">
    <location>
        <begin position="279"/>
        <end position="298"/>
    </location>
</feature>
<dbReference type="EMBL" id="JASBNA010000040">
    <property type="protein sequence ID" value="KAK7681659.1"/>
    <property type="molecule type" value="Genomic_DNA"/>
</dbReference>
<evidence type="ECO:0000256" key="3">
    <source>
        <dbReference type="ARBA" id="ARBA00022989"/>
    </source>
</evidence>
<name>A0AAW0FPZ7_9APHY</name>
<accession>A0AAW0FPZ7</accession>
<dbReference type="AlphaFoldDB" id="A0AAW0FPZ7"/>
<evidence type="ECO:0000256" key="1">
    <source>
        <dbReference type="ARBA" id="ARBA00004141"/>
    </source>
</evidence>
<evidence type="ECO:0000256" key="4">
    <source>
        <dbReference type="ARBA" id="ARBA00023136"/>
    </source>
</evidence>